<evidence type="ECO:0000256" key="4">
    <source>
        <dbReference type="ARBA" id="ARBA00023004"/>
    </source>
</evidence>
<dbReference type="PANTHER" id="PTHR43409:SF7">
    <property type="entry name" value="BLL1977 PROTEIN"/>
    <property type="match status" value="1"/>
</dbReference>
<dbReference type="GO" id="GO:0031419">
    <property type="term" value="F:cobalamin binding"/>
    <property type="evidence" value="ECO:0007669"/>
    <property type="project" value="InterPro"/>
</dbReference>
<sequence length="683" mass="74099">MRVALVYPPTCDPTAPYLAVPMLTGFLRAHGVEVLPIDANVEAFDALLTSQSMAGLLDRLETRLAELDRRAALPHVEQLELAALARARGDAHAVPGAIDAAKATFRSADDFFDPDAYARAVATVEAALGVVSATHHPLQIDFTAYRTPFGLTSMAEIARSSRPEHDPFDGWVQQVLVPRLRDAGADIVGLSVCFPGQLQPAYAFAHKIKEALPGVHVTCGGPGVTQMLLRLSGERLARALGPFDSACLFEGEHTLLALARALDERRPLRDVPNVVVRDRLMGARWTSGHGMEDLRALPAPDFDGLPLDTYFAPALVLPYDPTRGCYWGKCTFCHYGLAEVGTAAYRERAVETVVAHVRALAERHRTRHFYFSQDSVAPKTLVKIAQGILDAGLDVRWATDLKPEKYLTQERAEVLRRGGAVACALGVESASPRVLGLIDKGAPVEVVSDVIDHLSGAGIAAEAMCFTDFPTETHAEAVATLDFLGERREALAVYIVGEFGLTHGSLVAQTPERFGIDEVFALEGDELGLGLFFVPKEPWKTDAERADVDARLDALSRGWTLRRYPWAGAVSTAHTILQYDRSGPGVFRELAARRTEGGVPGAVAIERGMRFDPRAAEQAEAREAEIWATLVYEERRVGRDAYEALARALPPLRPRPVRLRFAAGAAPAVTSGRRPSHAASAAR</sequence>
<name>A0A2L0EZK7_SORCE</name>
<dbReference type="SMART" id="SM00729">
    <property type="entry name" value="Elp3"/>
    <property type="match status" value="1"/>
</dbReference>
<dbReference type="InterPro" id="IPR006638">
    <property type="entry name" value="Elp3/MiaA/NifB-like_rSAM"/>
</dbReference>
<dbReference type="SUPFAM" id="SSF102114">
    <property type="entry name" value="Radical SAM enzymes"/>
    <property type="match status" value="1"/>
</dbReference>
<gene>
    <name evidence="7" type="primary">cofH</name>
    <name evidence="7" type="ORF">SOCE26_062200</name>
</gene>
<reference evidence="7 8" key="1">
    <citation type="submission" date="2015-09" db="EMBL/GenBank/DDBJ databases">
        <title>Sorangium comparison.</title>
        <authorList>
            <person name="Zaburannyi N."/>
            <person name="Bunk B."/>
            <person name="Overmann J."/>
            <person name="Mueller R."/>
        </authorList>
    </citation>
    <scope>NUCLEOTIDE SEQUENCE [LARGE SCALE GENOMIC DNA]</scope>
    <source>
        <strain evidence="7 8">So ce26</strain>
    </source>
</reference>
<dbReference type="Gene3D" id="3.40.50.280">
    <property type="entry name" value="Cobalamin-binding domain"/>
    <property type="match status" value="1"/>
</dbReference>
<feature type="domain" description="B12-binding" evidence="6">
    <location>
        <begin position="95"/>
        <end position="269"/>
    </location>
</feature>
<dbReference type="EMBL" id="CP012673">
    <property type="protein sequence ID" value="AUX44752.1"/>
    <property type="molecule type" value="Genomic_DNA"/>
</dbReference>
<dbReference type="SFLD" id="SFLDS00029">
    <property type="entry name" value="Radical_SAM"/>
    <property type="match status" value="1"/>
</dbReference>
<dbReference type="InterPro" id="IPR007197">
    <property type="entry name" value="rSAM"/>
</dbReference>
<dbReference type="GO" id="GO:0046872">
    <property type="term" value="F:metal ion binding"/>
    <property type="evidence" value="ECO:0007669"/>
    <property type="project" value="UniProtKB-KW"/>
</dbReference>
<dbReference type="InterPro" id="IPR051198">
    <property type="entry name" value="BchE-like"/>
</dbReference>
<organism evidence="7 8">
    <name type="scientific">Sorangium cellulosum</name>
    <name type="common">Polyangium cellulosum</name>
    <dbReference type="NCBI Taxonomy" id="56"/>
    <lineage>
        <taxon>Bacteria</taxon>
        <taxon>Pseudomonadati</taxon>
        <taxon>Myxococcota</taxon>
        <taxon>Polyangia</taxon>
        <taxon>Polyangiales</taxon>
        <taxon>Polyangiaceae</taxon>
        <taxon>Sorangium</taxon>
    </lineage>
</organism>
<evidence type="ECO:0000256" key="2">
    <source>
        <dbReference type="ARBA" id="ARBA00022691"/>
    </source>
</evidence>
<keyword evidence="2" id="KW-0949">S-adenosyl-L-methionine</keyword>
<proteinExistence type="predicted"/>
<evidence type="ECO:0000256" key="5">
    <source>
        <dbReference type="ARBA" id="ARBA00023014"/>
    </source>
</evidence>
<evidence type="ECO:0000259" key="6">
    <source>
        <dbReference type="PROSITE" id="PS51332"/>
    </source>
</evidence>
<dbReference type="InterPro" id="IPR023404">
    <property type="entry name" value="rSAM_horseshoe"/>
</dbReference>
<dbReference type="RefSeq" id="WP_104983227.1">
    <property type="nucleotide sequence ID" value="NZ_CP012673.1"/>
</dbReference>
<evidence type="ECO:0000256" key="1">
    <source>
        <dbReference type="ARBA" id="ARBA00001966"/>
    </source>
</evidence>
<dbReference type="GO" id="GO:0005829">
    <property type="term" value="C:cytosol"/>
    <property type="evidence" value="ECO:0007669"/>
    <property type="project" value="TreeGrafter"/>
</dbReference>
<dbReference type="OrthoDB" id="9762608at2"/>
<evidence type="ECO:0000313" key="7">
    <source>
        <dbReference type="EMBL" id="AUX44752.1"/>
    </source>
</evidence>
<dbReference type="Pfam" id="PF04055">
    <property type="entry name" value="Radical_SAM"/>
    <property type="match status" value="1"/>
</dbReference>
<dbReference type="AlphaFoldDB" id="A0A2L0EZK7"/>
<dbReference type="InterPro" id="IPR058240">
    <property type="entry name" value="rSAM_sf"/>
</dbReference>
<accession>A0A2L0EZK7</accession>
<comment type="cofactor">
    <cofactor evidence="1">
        <name>[4Fe-4S] cluster</name>
        <dbReference type="ChEBI" id="CHEBI:49883"/>
    </cofactor>
</comment>
<dbReference type="PROSITE" id="PS51332">
    <property type="entry name" value="B12_BINDING"/>
    <property type="match status" value="1"/>
</dbReference>
<dbReference type="PANTHER" id="PTHR43409">
    <property type="entry name" value="ANAEROBIC MAGNESIUM-PROTOPORPHYRIN IX MONOMETHYL ESTER CYCLASE-RELATED"/>
    <property type="match status" value="1"/>
</dbReference>
<dbReference type="GO" id="GO:0003824">
    <property type="term" value="F:catalytic activity"/>
    <property type="evidence" value="ECO:0007669"/>
    <property type="project" value="InterPro"/>
</dbReference>
<keyword evidence="4" id="KW-0408">Iron</keyword>
<evidence type="ECO:0000313" key="8">
    <source>
        <dbReference type="Proteomes" id="UP000238348"/>
    </source>
</evidence>
<keyword evidence="5" id="KW-0411">Iron-sulfur</keyword>
<evidence type="ECO:0000256" key="3">
    <source>
        <dbReference type="ARBA" id="ARBA00022723"/>
    </source>
</evidence>
<dbReference type="InterPro" id="IPR006158">
    <property type="entry name" value="Cobalamin-bd"/>
</dbReference>
<dbReference type="Gene3D" id="3.80.30.20">
    <property type="entry name" value="tm_1862 like domain"/>
    <property type="match status" value="1"/>
</dbReference>
<dbReference type="Proteomes" id="UP000238348">
    <property type="component" value="Chromosome"/>
</dbReference>
<protein>
    <submittedName>
        <fullName evidence="7">Radical SAM protein</fullName>
    </submittedName>
</protein>
<dbReference type="GO" id="GO:0051536">
    <property type="term" value="F:iron-sulfur cluster binding"/>
    <property type="evidence" value="ECO:0007669"/>
    <property type="project" value="UniProtKB-KW"/>
</dbReference>
<keyword evidence="3" id="KW-0479">Metal-binding</keyword>
<dbReference type="SFLD" id="SFLDG01082">
    <property type="entry name" value="B12-binding_domain_containing"/>
    <property type="match status" value="1"/>
</dbReference>